<feature type="domain" description="CHHC U11-48K-type" evidence="14">
    <location>
        <begin position="58"/>
        <end position="85"/>
    </location>
</feature>
<dbReference type="GO" id="GO:0030488">
    <property type="term" value="P:tRNA methylation"/>
    <property type="evidence" value="ECO:0007669"/>
    <property type="project" value="InterPro"/>
</dbReference>
<keyword evidence="16" id="KW-1185">Reference proteome</keyword>
<gene>
    <name evidence="15" type="ORF">PHAECO_LOCUS7407</name>
</gene>
<dbReference type="AlphaFoldDB" id="A0A9P0DNP0"/>
<reference evidence="15" key="2">
    <citation type="submission" date="2022-10" db="EMBL/GenBank/DDBJ databases">
        <authorList>
            <consortium name="ENA_rothamsted_submissions"/>
            <consortium name="culmorum"/>
            <person name="King R."/>
        </authorList>
    </citation>
    <scope>NUCLEOTIDE SEQUENCE</scope>
</reference>
<evidence type="ECO:0000256" key="11">
    <source>
        <dbReference type="ARBA" id="ARBA00049393"/>
    </source>
</evidence>
<evidence type="ECO:0000256" key="4">
    <source>
        <dbReference type="ARBA" id="ARBA00022691"/>
    </source>
</evidence>
<dbReference type="InterPro" id="IPR007871">
    <property type="entry name" value="Methyltransferase_TRM13"/>
</dbReference>
<dbReference type="Pfam" id="PF05253">
    <property type="entry name" value="zf-U11-48K"/>
    <property type="match status" value="1"/>
</dbReference>
<protein>
    <recommendedName>
        <fullName evidence="12">tRNA:m(4)X modification enzyme TRM13</fullName>
        <ecNumber evidence="12">2.1.1.225</ecNumber>
    </recommendedName>
</protein>
<evidence type="ECO:0000256" key="9">
    <source>
        <dbReference type="ARBA" id="ARBA00048165"/>
    </source>
</evidence>
<dbReference type="PANTHER" id="PTHR12998">
    <property type="entry name" value="TRNA:M(4)X MODIFICATION ENZYME TRM13 HOMOLOG"/>
    <property type="match status" value="1"/>
</dbReference>
<evidence type="ECO:0000256" key="2">
    <source>
        <dbReference type="ARBA" id="ARBA00022603"/>
    </source>
</evidence>
<dbReference type="InterPro" id="IPR022776">
    <property type="entry name" value="TRM13/UPF0224_CHHC_Znf_dom"/>
</dbReference>
<comment type="similarity">
    <text evidence="1 12">Belongs to the methyltransferase TRM13 family.</text>
</comment>
<keyword evidence="7 12" id="KW-0863">Zinc-finger</keyword>
<feature type="compositionally biased region" description="Basic and acidic residues" evidence="13">
    <location>
        <begin position="340"/>
        <end position="367"/>
    </location>
</feature>
<dbReference type="Proteomes" id="UP001153737">
    <property type="component" value="Chromosome 3"/>
</dbReference>
<dbReference type="Pfam" id="PF11722">
    <property type="entry name" value="zf-TRM13_CCCH"/>
    <property type="match status" value="1"/>
</dbReference>
<dbReference type="GO" id="GO:0106050">
    <property type="term" value="F:tRNA 2'-O-methyltransferase activity"/>
    <property type="evidence" value="ECO:0007669"/>
    <property type="project" value="UniProtKB-UniRule"/>
</dbReference>
<organism evidence="15 16">
    <name type="scientific">Phaedon cochleariae</name>
    <name type="common">Mustard beetle</name>
    <dbReference type="NCBI Taxonomy" id="80249"/>
    <lineage>
        <taxon>Eukaryota</taxon>
        <taxon>Metazoa</taxon>
        <taxon>Ecdysozoa</taxon>
        <taxon>Arthropoda</taxon>
        <taxon>Hexapoda</taxon>
        <taxon>Insecta</taxon>
        <taxon>Pterygota</taxon>
        <taxon>Neoptera</taxon>
        <taxon>Endopterygota</taxon>
        <taxon>Coleoptera</taxon>
        <taxon>Polyphaga</taxon>
        <taxon>Cucujiformia</taxon>
        <taxon>Chrysomeloidea</taxon>
        <taxon>Chrysomelidae</taxon>
        <taxon>Chrysomelinae</taxon>
        <taxon>Chrysomelini</taxon>
        <taxon>Phaedon</taxon>
    </lineage>
</organism>
<comment type="catalytic activity">
    <reaction evidence="9 12">
        <text>cytidine(4) in tRNA(Pro) + S-adenosyl-L-methionine = 2'-O-methylcytidine(4) in tRNA(Pro) + S-adenosyl-L-homocysteine + H(+)</text>
        <dbReference type="Rhea" id="RHEA:32767"/>
        <dbReference type="Rhea" id="RHEA-COMP:10397"/>
        <dbReference type="Rhea" id="RHEA-COMP:10398"/>
        <dbReference type="ChEBI" id="CHEBI:15378"/>
        <dbReference type="ChEBI" id="CHEBI:57856"/>
        <dbReference type="ChEBI" id="CHEBI:59789"/>
        <dbReference type="ChEBI" id="CHEBI:74495"/>
        <dbReference type="ChEBI" id="CHEBI:82748"/>
        <dbReference type="EC" id="2.1.1.225"/>
    </reaction>
</comment>
<evidence type="ECO:0000313" key="15">
    <source>
        <dbReference type="EMBL" id="CAH1160132.1"/>
    </source>
</evidence>
<evidence type="ECO:0000256" key="5">
    <source>
        <dbReference type="ARBA" id="ARBA00022694"/>
    </source>
</evidence>
<sequence length="416" mass="47961">MNTAMSDIKENPLEMHCKYYLRRKKRFCKMTVKKGEEYCGEHQDIDTISSDKSGKLQRIICPLDKKHTCYAHKLEKHLKICNARITTVEVYISKGFNLAKDQNELEEPTSPLSTFLVPQIQKTISKINSFYENFIKDNISEMVLTHDLVESEISAPDCGENSKKHLRQVSSIVGLMEKYEMMKPNTCYIEFGAGRGQLSYWIARVTETDEKSKVLLIERASPKHKKDNKLSNTTDRILRIRADICDIVLDNLSAISDCENIVGVTKHLCGEATDIMLRCFENIKTNRHKIQGCLLTQCCHHRCKWSSYAGKDLLEEQGFDKNDFDILCGMSSWATCGDGLSREKRKETDPPLPKQNERDMEMGLSRKDKAEIGRRSKRVIDWGRLLLFKKLGFHCRLHYYVNTEVSLENVCIVVNR</sequence>
<evidence type="ECO:0000256" key="12">
    <source>
        <dbReference type="RuleBase" id="RU367103"/>
    </source>
</evidence>
<dbReference type="PANTHER" id="PTHR12998:SF0">
    <property type="entry name" value="TRNA:M(4)X MODIFICATION ENZYME TRM13 HOMOLOG"/>
    <property type="match status" value="1"/>
</dbReference>
<keyword evidence="5 12" id="KW-0819">tRNA processing</keyword>
<dbReference type="PROSITE" id="PS51800">
    <property type="entry name" value="ZF_CHHC_U11_48K"/>
    <property type="match status" value="1"/>
</dbReference>
<comment type="function">
    <text evidence="12">tRNA methylase which 2'-O-methylates cytidine(4) in tRNA(Pro) and tRNA(Gly)(GCC), and adenosine(4) in tRNA(His).</text>
</comment>
<evidence type="ECO:0000256" key="3">
    <source>
        <dbReference type="ARBA" id="ARBA00022679"/>
    </source>
</evidence>
<evidence type="ECO:0000256" key="6">
    <source>
        <dbReference type="ARBA" id="ARBA00022723"/>
    </source>
</evidence>
<evidence type="ECO:0000256" key="1">
    <source>
        <dbReference type="ARBA" id="ARBA00005265"/>
    </source>
</evidence>
<evidence type="ECO:0000259" key="14">
    <source>
        <dbReference type="PROSITE" id="PS51800"/>
    </source>
</evidence>
<comment type="catalytic activity">
    <reaction evidence="11 12">
        <text>adenosine(4) in tRNA(His) + S-adenosyl-L-methionine = 2'-O-methyladenosine(4) in tRNA(His) + S-adenosyl-L-homocysteine + H(+)</text>
        <dbReference type="Rhea" id="RHEA:43196"/>
        <dbReference type="Rhea" id="RHEA-COMP:10401"/>
        <dbReference type="Rhea" id="RHEA-COMP:10402"/>
        <dbReference type="ChEBI" id="CHEBI:15378"/>
        <dbReference type="ChEBI" id="CHEBI:57856"/>
        <dbReference type="ChEBI" id="CHEBI:59789"/>
        <dbReference type="ChEBI" id="CHEBI:74411"/>
        <dbReference type="ChEBI" id="CHEBI:74477"/>
        <dbReference type="EC" id="2.1.1.225"/>
    </reaction>
</comment>
<proteinExistence type="inferred from homology"/>
<accession>A0A9P0DNP0</accession>
<dbReference type="EMBL" id="OU896709">
    <property type="protein sequence ID" value="CAH1160132.1"/>
    <property type="molecule type" value="Genomic_DNA"/>
</dbReference>
<keyword evidence="6 12" id="KW-0479">Metal-binding</keyword>
<dbReference type="InterPro" id="IPR039044">
    <property type="entry name" value="Trm13"/>
</dbReference>
<keyword evidence="4 12" id="KW-0949">S-adenosyl-L-methionine</keyword>
<dbReference type="GO" id="GO:0008270">
    <property type="term" value="F:zinc ion binding"/>
    <property type="evidence" value="ECO:0007669"/>
    <property type="project" value="UniProtKB-KW"/>
</dbReference>
<evidence type="ECO:0000256" key="7">
    <source>
        <dbReference type="ARBA" id="ARBA00022771"/>
    </source>
</evidence>
<evidence type="ECO:0000256" key="8">
    <source>
        <dbReference type="ARBA" id="ARBA00022833"/>
    </source>
</evidence>
<reference evidence="15" key="1">
    <citation type="submission" date="2022-01" db="EMBL/GenBank/DDBJ databases">
        <authorList>
            <person name="King R."/>
        </authorList>
    </citation>
    <scope>NUCLEOTIDE SEQUENCE</scope>
</reference>
<evidence type="ECO:0000256" key="10">
    <source>
        <dbReference type="ARBA" id="ARBA00048635"/>
    </source>
</evidence>
<dbReference type="EC" id="2.1.1.225" evidence="12"/>
<keyword evidence="3 12" id="KW-0808">Transferase</keyword>
<dbReference type="InterPro" id="IPR021721">
    <property type="entry name" value="Znf_CCCH-type_TRM13"/>
</dbReference>
<keyword evidence="8 12" id="KW-0862">Zinc</keyword>
<feature type="region of interest" description="Disordered" evidence="13">
    <location>
        <begin position="339"/>
        <end position="367"/>
    </location>
</feature>
<dbReference type="OrthoDB" id="258806at2759"/>
<evidence type="ECO:0000256" key="13">
    <source>
        <dbReference type="SAM" id="MobiDB-lite"/>
    </source>
</evidence>
<comment type="catalytic activity">
    <reaction evidence="10 12">
        <text>cytidine(4) in tRNA(Gly)(GCC) + S-adenosyl-L-methionine = 2'-O-methylcytidine(4) in tRNA(Gly)(GCC) + S-adenosyl-L-homocysteine + H(+)</text>
        <dbReference type="Rhea" id="RHEA:43192"/>
        <dbReference type="Rhea" id="RHEA-COMP:10399"/>
        <dbReference type="Rhea" id="RHEA-COMP:10400"/>
        <dbReference type="ChEBI" id="CHEBI:15378"/>
        <dbReference type="ChEBI" id="CHEBI:57856"/>
        <dbReference type="ChEBI" id="CHEBI:59789"/>
        <dbReference type="ChEBI" id="CHEBI:74495"/>
        <dbReference type="ChEBI" id="CHEBI:82748"/>
        <dbReference type="EC" id="2.1.1.225"/>
    </reaction>
</comment>
<evidence type="ECO:0000313" key="16">
    <source>
        <dbReference type="Proteomes" id="UP001153737"/>
    </source>
</evidence>
<name>A0A9P0DNP0_PHACE</name>
<dbReference type="Pfam" id="PF05206">
    <property type="entry name" value="TRM13"/>
    <property type="match status" value="1"/>
</dbReference>
<keyword evidence="2 12" id="KW-0489">Methyltransferase</keyword>